<dbReference type="SUPFAM" id="SSF103378">
    <property type="entry name" value="2-methylcitrate dehydratase PrpD"/>
    <property type="match status" value="1"/>
</dbReference>
<evidence type="ECO:0000313" key="4">
    <source>
        <dbReference type="EMBL" id="MEW9920789.1"/>
    </source>
</evidence>
<name>A0ABV3RPF3_9RHOB</name>
<reference evidence="4 5" key="1">
    <citation type="submission" date="2024-07" db="EMBL/GenBank/DDBJ databases">
        <title>Marimonas sp.nov., isolated from tidal-flat sediment.</title>
        <authorList>
            <person name="Jayan J.N."/>
            <person name="Lee S.S."/>
        </authorList>
    </citation>
    <scope>NUCLEOTIDE SEQUENCE [LARGE SCALE GENOMIC DNA]</scope>
    <source>
        <strain evidence="4 5">MJW-29</strain>
    </source>
</reference>
<feature type="domain" description="MmgE/PrpD C-terminal" evidence="3">
    <location>
        <begin position="258"/>
        <end position="410"/>
    </location>
</feature>
<comment type="caution">
    <text evidence="4">The sequence shown here is derived from an EMBL/GenBank/DDBJ whole genome shotgun (WGS) entry which is preliminary data.</text>
</comment>
<gene>
    <name evidence="4" type="ORF">AB2B41_14330</name>
</gene>
<comment type="similarity">
    <text evidence="1">Belongs to the PrpD family.</text>
</comment>
<dbReference type="PANTHER" id="PTHR16943:SF8">
    <property type="entry name" value="2-METHYLCITRATE DEHYDRATASE"/>
    <property type="match status" value="1"/>
</dbReference>
<evidence type="ECO:0000259" key="3">
    <source>
        <dbReference type="Pfam" id="PF19305"/>
    </source>
</evidence>
<feature type="domain" description="MmgE/PrpD N-terminal" evidence="2">
    <location>
        <begin position="15"/>
        <end position="233"/>
    </location>
</feature>
<sequence length="426" mass="44836">MTETITDQLLRFLEADVPDSAQEMMRLSLFDWAACGLAGARDEAFADVAQTQMALSKGSNSVLGGGTASAPTAALINGTLSHALDYDDTHFAHIGHPSVAVVPAVLALAEDIGADLDTLNEAATLGVEASILVGLWLGRDHYQVGYHQTATAGAFGATLGACRLLGLDQDTARNALGLCASMASGLKSQFGTMAKPLNAGLAARTGVEAALWAQAGMTGARDGLAGPLGFGPTHHGMANPVSLPKGDWHILSISHKFHACCHGLHAMLEALGPAGLDAAEIEGLHVRTHPRWMTVCNIAEPITGLAAKFSYRQTAAMAILGHDTGAIANFTDEITRDAEVGALREKVRVSEEARLSETQAEVSVTLRNGAMRRLKHDLMAPMTLDVRAQKLRHKANALLSEERAQALWEAAQGASLRGFTTQLVMS</sequence>
<dbReference type="Pfam" id="PF19305">
    <property type="entry name" value="MmgE_PrpD_C"/>
    <property type="match status" value="1"/>
</dbReference>
<evidence type="ECO:0000313" key="5">
    <source>
        <dbReference type="Proteomes" id="UP001556098"/>
    </source>
</evidence>
<dbReference type="Gene3D" id="1.10.4100.10">
    <property type="entry name" value="2-methylcitrate dehydratase PrpD"/>
    <property type="match status" value="1"/>
</dbReference>
<protein>
    <submittedName>
        <fullName evidence="4">MmgE/PrpD family protein</fullName>
    </submittedName>
</protein>
<dbReference type="Gene3D" id="3.30.1330.120">
    <property type="entry name" value="2-methylcitrate dehydratase PrpD"/>
    <property type="match status" value="1"/>
</dbReference>
<organism evidence="4 5">
    <name type="scientific">Sulfitobacter sediminis</name>
    <dbReference type="NCBI Taxonomy" id="3234186"/>
    <lineage>
        <taxon>Bacteria</taxon>
        <taxon>Pseudomonadati</taxon>
        <taxon>Pseudomonadota</taxon>
        <taxon>Alphaproteobacteria</taxon>
        <taxon>Rhodobacterales</taxon>
        <taxon>Roseobacteraceae</taxon>
        <taxon>Sulfitobacter</taxon>
    </lineage>
</organism>
<dbReference type="RefSeq" id="WP_367878490.1">
    <property type="nucleotide sequence ID" value="NZ_JBFNXX010000010.1"/>
</dbReference>
<evidence type="ECO:0000259" key="2">
    <source>
        <dbReference type="Pfam" id="PF03972"/>
    </source>
</evidence>
<dbReference type="EMBL" id="JBFNXX010000010">
    <property type="protein sequence ID" value="MEW9920789.1"/>
    <property type="molecule type" value="Genomic_DNA"/>
</dbReference>
<accession>A0ABV3RPF3</accession>
<keyword evidence="5" id="KW-1185">Reference proteome</keyword>
<proteinExistence type="inferred from homology"/>
<dbReference type="InterPro" id="IPR005656">
    <property type="entry name" value="MmgE_PrpD"/>
</dbReference>
<dbReference type="InterPro" id="IPR042183">
    <property type="entry name" value="MmgE/PrpD_sf_1"/>
</dbReference>
<dbReference type="Pfam" id="PF03972">
    <property type="entry name" value="MmgE_PrpD_N"/>
    <property type="match status" value="1"/>
</dbReference>
<evidence type="ECO:0000256" key="1">
    <source>
        <dbReference type="ARBA" id="ARBA00006174"/>
    </source>
</evidence>
<dbReference type="Proteomes" id="UP001556098">
    <property type="component" value="Unassembled WGS sequence"/>
</dbReference>
<dbReference type="InterPro" id="IPR045336">
    <property type="entry name" value="MmgE_PrpD_N"/>
</dbReference>
<dbReference type="InterPro" id="IPR036148">
    <property type="entry name" value="MmgE/PrpD_sf"/>
</dbReference>
<dbReference type="InterPro" id="IPR042188">
    <property type="entry name" value="MmgE/PrpD_sf_2"/>
</dbReference>
<dbReference type="InterPro" id="IPR045337">
    <property type="entry name" value="MmgE_PrpD_C"/>
</dbReference>
<dbReference type="PANTHER" id="PTHR16943">
    <property type="entry name" value="2-METHYLCITRATE DEHYDRATASE-RELATED"/>
    <property type="match status" value="1"/>
</dbReference>